<feature type="non-terminal residue" evidence="2">
    <location>
        <position position="99"/>
    </location>
</feature>
<dbReference type="InterPro" id="IPR011010">
    <property type="entry name" value="DNA_brk_join_enz"/>
</dbReference>
<dbReference type="Gene3D" id="1.10.443.10">
    <property type="entry name" value="Intergrase catalytic core"/>
    <property type="match status" value="1"/>
</dbReference>
<name>E2BXS1_HARSA</name>
<dbReference type="GO" id="GO:0006310">
    <property type="term" value="P:DNA recombination"/>
    <property type="evidence" value="ECO:0007669"/>
    <property type="project" value="UniProtKB-KW"/>
</dbReference>
<keyword evidence="3" id="KW-1185">Reference proteome</keyword>
<dbReference type="OMA" id="CRTAGWS"/>
<accession>E2BXS1</accession>
<organism evidence="3">
    <name type="scientific">Harpegnathos saltator</name>
    <name type="common">Jerdon's jumping ant</name>
    <dbReference type="NCBI Taxonomy" id="610380"/>
    <lineage>
        <taxon>Eukaryota</taxon>
        <taxon>Metazoa</taxon>
        <taxon>Ecdysozoa</taxon>
        <taxon>Arthropoda</taxon>
        <taxon>Hexapoda</taxon>
        <taxon>Insecta</taxon>
        <taxon>Pterygota</taxon>
        <taxon>Neoptera</taxon>
        <taxon>Endopterygota</taxon>
        <taxon>Hymenoptera</taxon>
        <taxon>Apocrita</taxon>
        <taxon>Aculeata</taxon>
        <taxon>Formicoidea</taxon>
        <taxon>Formicidae</taxon>
        <taxon>Ponerinae</taxon>
        <taxon>Ponerini</taxon>
        <taxon>Harpegnathos</taxon>
    </lineage>
</organism>
<dbReference type="EMBL" id="GL451314">
    <property type="protein sequence ID" value="EFN79478.1"/>
    <property type="molecule type" value="Genomic_DNA"/>
</dbReference>
<gene>
    <name evidence="2" type="ORF">EAI_12432</name>
</gene>
<dbReference type="PANTHER" id="PTHR35617">
    <property type="entry name" value="PHAGE_INTEGRASE DOMAIN-CONTAINING PROTEIN"/>
    <property type="match status" value="1"/>
</dbReference>
<dbReference type="SUPFAM" id="SSF56349">
    <property type="entry name" value="DNA breaking-rejoining enzymes"/>
    <property type="match status" value="1"/>
</dbReference>
<dbReference type="AlphaFoldDB" id="E2BXS1"/>
<evidence type="ECO:0000313" key="3">
    <source>
        <dbReference type="Proteomes" id="UP000008237"/>
    </source>
</evidence>
<keyword evidence="1" id="KW-0233">DNA recombination</keyword>
<dbReference type="Proteomes" id="UP000008237">
    <property type="component" value="Unassembled WGS sequence"/>
</dbReference>
<reference evidence="2 3" key="1">
    <citation type="journal article" date="2010" name="Science">
        <title>Genomic comparison of the ants Camponotus floridanus and Harpegnathos saltator.</title>
        <authorList>
            <person name="Bonasio R."/>
            <person name="Zhang G."/>
            <person name="Ye C."/>
            <person name="Mutti N.S."/>
            <person name="Fang X."/>
            <person name="Qin N."/>
            <person name="Donahue G."/>
            <person name="Yang P."/>
            <person name="Li Q."/>
            <person name="Li C."/>
            <person name="Zhang P."/>
            <person name="Huang Z."/>
            <person name="Berger S.L."/>
            <person name="Reinberg D."/>
            <person name="Wang J."/>
            <person name="Liebig J."/>
        </authorList>
    </citation>
    <scope>NUCLEOTIDE SEQUENCE [LARGE SCALE GENOMIC DNA]</scope>
    <source>
        <strain evidence="2 3">R22 G/1</strain>
    </source>
</reference>
<proteinExistence type="predicted"/>
<evidence type="ECO:0000256" key="1">
    <source>
        <dbReference type="ARBA" id="ARBA00023172"/>
    </source>
</evidence>
<dbReference type="InterPro" id="IPR013762">
    <property type="entry name" value="Integrase-like_cat_sf"/>
</dbReference>
<dbReference type="InParanoid" id="E2BXS1"/>
<dbReference type="GO" id="GO:0003677">
    <property type="term" value="F:DNA binding"/>
    <property type="evidence" value="ECO:0007669"/>
    <property type="project" value="InterPro"/>
</dbReference>
<feature type="non-terminal residue" evidence="2">
    <location>
        <position position="1"/>
    </location>
</feature>
<evidence type="ECO:0000313" key="2">
    <source>
        <dbReference type="EMBL" id="EFN79478.1"/>
    </source>
</evidence>
<sequence length="99" mass="11237">LHLYLERTADLRRLNCDAFFISYCKPYFSVSSQTIDRWVKSVLEARTSGIDVSIFSAHSTCHASTSLAASRGININKIRRTAGWSKSSDVFARFYNRPV</sequence>
<dbReference type="GO" id="GO:0015074">
    <property type="term" value="P:DNA integration"/>
    <property type="evidence" value="ECO:0007669"/>
    <property type="project" value="InterPro"/>
</dbReference>
<dbReference type="PANTHER" id="PTHR35617:SF3">
    <property type="entry name" value="CORE-BINDING (CB) DOMAIN-CONTAINING PROTEIN"/>
    <property type="match status" value="1"/>
</dbReference>
<protein>
    <recommendedName>
        <fullName evidence="4">Tyr recombinase domain-containing protein</fullName>
    </recommendedName>
</protein>
<evidence type="ECO:0008006" key="4">
    <source>
        <dbReference type="Google" id="ProtNLM"/>
    </source>
</evidence>